<evidence type="ECO:0000256" key="3">
    <source>
        <dbReference type="ARBA" id="ARBA00007967"/>
    </source>
</evidence>
<reference evidence="10" key="1">
    <citation type="submission" date="2025-08" db="UniProtKB">
        <authorList>
            <consortium name="RefSeq"/>
        </authorList>
    </citation>
    <scope>IDENTIFICATION</scope>
    <source>
        <tissue evidence="10">Leaves</tissue>
    </source>
</reference>
<evidence type="ECO:0000256" key="8">
    <source>
        <dbReference type="SAM" id="MobiDB-lite"/>
    </source>
</evidence>
<evidence type="ECO:0000313" key="10">
    <source>
        <dbReference type="RefSeq" id="XP_071901784.1"/>
    </source>
</evidence>
<dbReference type="PANTHER" id="PTHR31009">
    <property type="entry name" value="S-ADENOSYL-L-METHIONINE:CARBOXYL METHYLTRANSFERASE FAMILY PROTEIN"/>
    <property type="match status" value="1"/>
</dbReference>
<keyword evidence="6" id="KW-0479">Metal-binding</keyword>
<feature type="region of interest" description="Disordered" evidence="8">
    <location>
        <begin position="1"/>
        <end position="24"/>
    </location>
</feature>
<dbReference type="Gene3D" id="3.40.50.150">
    <property type="entry name" value="Vaccinia Virus protein VP39"/>
    <property type="match status" value="1"/>
</dbReference>
<evidence type="ECO:0000256" key="2">
    <source>
        <dbReference type="ARBA" id="ARBA00004913"/>
    </source>
</evidence>
<sequence length="352" mass="39068">MRVEPESDAMAGEHSSVSEDPSSQSAMQFGEYKDSLVATISQHLDLKHHCTSSAAYRIADLGCFVGPHTLDAMRTITEAVKDKYKAGGGQSSGTPEFFVYFNDRVTNDFNALFAKFPEDRQYFAAGVPGSFHGRLFPKASLDFVYCSKAVHWLSKAPEEELTDPNSPAYNPDRISYINAPAAVCDAYLGQFTKEMESLLSVRAQELVHGGLMVLVIPGRANGTQYPSFSQVFMPLETILLDLAKEGMVSKNKVDLFNVPMYFPSPEELKNIIQKAEGFEIVELSTFTRSSFPVFPTEVLRGAYGGLLTKHFGTEVAEQAFDRYEKEIPTLRLRNPAEGNGLFIYVTIKFNKS</sequence>
<dbReference type="Proteomes" id="UP001652660">
    <property type="component" value="Chromosome 4c"/>
</dbReference>
<dbReference type="InterPro" id="IPR029063">
    <property type="entry name" value="SAM-dependent_MTases_sf"/>
</dbReference>
<keyword evidence="7" id="KW-0460">Magnesium</keyword>
<evidence type="ECO:0000256" key="4">
    <source>
        <dbReference type="ARBA" id="ARBA00022603"/>
    </source>
</evidence>
<gene>
    <name evidence="10" type="primary">LOC140005190</name>
</gene>
<name>A0ABM4U3C0_COFAR</name>
<dbReference type="InterPro" id="IPR042086">
    <property type="entry name" value="MeTrfase_capping"/>
</dbReference>
<dbReference type="GeneID" id="140005190"/>
<protein>
    <submittedName>
        <fullName evidence="10">Loganic acid O-methyltransferase-like</fullName>
    </submittedName>
</protein>
<keyword evidence="5" id="KW-0808">Transferase</keyword>
<dbReference type="Pfam" id="PF03492">
    <property type="entry name" value="Methyltransf_7"/>
    <property type="match status" value="1"/>
</dbReference>
<keyword evidence="4" id="KW-0489">Methyltransferase</keyword>
<evidence type="ECO:0000256" key="1">
    <source>
        <dbReference type="ARBA" id="ARBA00001946"/>
    </source>
</evidence>
<comment type="pathway">
    <text evidence="2">Alkaloid biosynthesis.</text>
</comment>
<proteinExistence type="inferred from homology"/>
<dbReference type="RefSeq" id="XP_071901784.1">
    <property type="nucleotide sequence ID" value="XM_072045683.1"/>
</dbReference>
<evidence type="ECO:0000313" key="9">
    <source>
        <dbReference type="Proteomes" id="UP001652660"/>
    </source>
</evidence>
<evidence type="ECO:0000256" key="6">
    <source>
        <dbReference type="ARBA" id="ARBA00022723"/>
    </source>
</evidence>
<comment type="similarity">
    <text evidence="3">Belongs to the methyltransferase superfamily. Type-7 methyltransferase family.</text>
</comment>
<evidence type="ECO:0000256" key="5">
    <source>
        <dbReference type="ARBA" id="ARBA00022679"/>
    </source>
</evidence>
<dbReference type="InterPro" id="IPR005299">
    <property type="entry name" value="MeTrfase_7"/>
</dbReference>
<dbReference type="SUPFAM" id="SSF53335">
    <property type="entry name" value="S-adenosyl-L-methionine-dependent methyltransferases"/>
    <property type="match status" value="1"/>
</dbReference>
<keyword evidence="9" id="KW-1185">Reference proteome</keyword>
<organism evidence="9 10">
    <name type="scientific">Coffea arabica</name>
    <name type="common">Arabian coffee</name>
    <dbReference type="NCBI Taxonomy" id="13443"/>
    <lineage>
        <taxon>Eukaryota</taxon>
        <taxon>Viridiplantae</taxon>
        <taxon>Streptophyta</taxon>
        <taxon>Embryophyta</taxon>
        <taxon>Tracheophyta</taxon>
        <taxon>Spermatophyta</taxon>
        <taxon>Magnoliopsida</taxon>
        <taxon>eudicotyledons</taxon>
        <taxon>Gunneridae</taxon>
        <taxon>Pentapetalae</taxon>
        <taxon>asterids</taxon>
        <taxon>lamiids</taxon>
        <taxon>Gentianales</taxon>
        <taxon>Rubiaceae</taxon>
        <taxon>Ixoroideae</taxon>
        <taxon>Gardenieae complex</taxon>
        <taxon>Bertiereae - Coffeeae clade</taxon>
        <taxon>Coffeeae</taxon>
        <taxon>Coffea</taxon>
    </lineage>
</organism>
<dbReference type="Gene3D" id="1.10.1200.270">
    <property type="entry name" value="Methyltransferase, alpha-helical capping domain"/>
    <property type="match status" value="1"/>
</dbReference>
<evidence type="ECO:0000256" key="7">
    <source>
        <dbReference type="ARBA" id="ARBA00022842"/>
    </source>
</evidence>
<accession>A0ABM4U3C0</accession>
<comment type="cofactor">
    <cofactor evidence="1">
        <name>Mg(2+)</name>
        <dbReference type="ChEBI" id="CHEBI:18420"/>
    </cofactor>
</comment>